<dbReference type="EMBL" id="CP026258">
    <property type="protein sequence ID" value="AWP15078.1"/>
    <property type="molecule type" value="Genomic_DNA"/>
</dbReference>
<evidence type="ECO:0000313" key="2">
    <source>
        <dbReference type="Proteomes" id="UP000246464"/>
    </source>
</evidence>
<proteinExistence type="predicted"/>
<gene>
    <name evidence="1" type="ORF">SMAX5B_015085</name>
</gene>
<protein>
    <submittedName>
        <fullName evidence="1">Uncharacterized protein</fullName>
    </submittedName>
</protein>
<dbReference type="AlphaFoldDB" id="A0A2U9CF07"/>
<keyword evidence="2" id="KW-1185">Reference proteome</keyword>
<dbReference type="Proteomes" id="UP000246464">
    <property type="component" value="Chromosome 16"/>
</dbReference>
<accession>A0A2U9CF07</accession>
<name>A0A2U9CF07_SCOMX</name>
<reference evidence="1 2" key="1">
    <citation type="submission" date="2017-12" db="EMBL/GenBank/DDBJ databases">
        <title>Integrating genomic resources of turbot (Scophthalmus maximus) in depth evaluation of genetic and physical mapping variation across individuals.</title>
        <authorList>
            <person name="Martinez P."/>
        </authorList>
    </citation>
    <scope>NUCLEOTIDE SEQUENCE [LARGE SCALE GENOMIC DNA]</scope>
</reference>
<evidence type="ECO:0000313" key="1">
    <source>
        <dbReference type="EMBL" id="AWP15078.1"/>
    </source>
</evidence>
<organism evidence="1 2">
    <name type="scientific">Scophthalmus maximus</name>
    <name type="common">Turbot</name>
    <name type="synonym">Psetta maxima</name>
    <dbReference type="NCBI Taxonomy" id="52904"/>
    <lineage>
        <taxon>Eukaryota</taxon>
        <taxon>Metazoa</taxon>
        <taxon>Chordata</taxon>
        <taxon>Craniata</taxon>
        <taxon>Vertebrata</taxon>
        <taxon>Euteleostomi</taxon>
        <taxon>Actinopterygii</taxon>
        <taxon>Neopterygii</taxon>
        <taxon>Teleostei</taxon>
        <taxon>Neoteleostei</taxon>
        <taxon>Acanthomorphata</taxon>
        <taxon>Carangaria</taxon>
        <taxon>Pleuronectiformes</taxon>
        <taxon>Pleuronectoidei</taxon>
        <taxon>Scophthalmidae</taxon>
        <taxon>Scophthalmus</taxon>
    </lineage>
</organism>
<sequence>MTKDLSVSTEAQTTGDIQSRYAGHVATPAVLRVSPWEVVNADPVSHHLNGPHAVPWNLASPPARTLPSHLAVPPWLHELFAELGQIKADMNDGLDKIFFDDGRRTVNEALDRPLREGKLTRNSTWRSCCRTRDPHRNRHSGEFPSGYICSLFSIAIGATS</sequence>